<evidence type="ECO:0000259" key="2">
    <source>
        <dbReference type="PROSITE" id="PS50887"/>
    </source>
</evidence>
<dbReference type="InterPro" id="IPR000160">
    <property type="entry name" value="GGDEF_dom"/>
</dbReference>
<organism evidence="3 4">
    <name type="scientific">Aminipila terrae</name>
    <dbReference type="NCBI Taxonomy" id="2697030"/>
    <lineage>
        <taxon>Bacteria</taxon>
        <taxon>Bacillati</taxon>
        <taxon>Bacillota</taxon>
        <taxon>Clostridia</taxon>
        <taxon>Peptostreptococcales</taxon>
        <taxon>Anaerovoracaceae</taxon>
        <taxon>Aminipila</taxon>
    </lineage>
</organism>
<accession>A0A6P1MKA9</accession>
<keyword evidence="1" id="KW-1133">Transmembrane helix</keyword>
<dbReference type="KEGG" id="amic:Ami3637_12450"/>
<gene>
    <name evidence="3" type="ORF">Ami3637_12450</name>
</gene>
<evidence type="ECO:0000256" key="1">
    <source>
        <dbReference type="SAM" id="Phobius"/>
    </source>
</evidence>
<keyword evidence="4" id="KW-1185">Reference proteome</keyword>
<dbReference type="NCBIfam" id="TIGR00254">
    <property type="entry name" value="GGDEF"/>
    <property type="match status" value="1"/>
</dbReference>
<protein>
    <submittedName>
        <fullName evidence="3">Diguanylate cyclase</fullName>
    </submittedName>
</protein>
<dbReference type="PANTHER" id="PTHR45138">
    <property type="entry name" value="REGULATORY COMPONENTS OF SENSORY TRANSDUCTION SYSTEM"/>
    <property type="match status" value="1"/>
</dbReference>
<dbReference type="Gene3D" id="3.30.70.270">
    <property type="match status" value="1"/>
</dbReference>
<evidence type="ECO:0000313" key="3">
    <source>
        <dbReference type="EMBL" id="QHI73104.1"/>
    </source>
</evidence>
<dbReference type="Proteomes" id="UP000463883">
    <property type="component" value="Chromosome"/>
</dbReference>
<dbReference type="Pfam" id="PF00990">
    <property type="entry name" value="GGDEF"/>
    <property type="match status" value="1"/>
</dbReference>
<dbReference type="PROSITE" id="PS50887">
    <property type="entry name" value="GGDEF"/>
    <property type="match status" value="1"/>
</dbReference>
<feature type="domain" description="GGDEF" evidence="2">
    <location>
        <begin position="240"/>
        <end position="293"/>
    </location>
</feature>
<sequence length="293" mass="33689">MKNYGLNKKQLDFLLLIVAAIAAFIAFGIILYKSYMQLSFYLLSIAFFVLIIIKIFKSMNNSIIQLRLNEERYKVTLQHVNNVLFDNILEANITKDCLIGDNAKELTMLLGIPENSSYSDTILAISEQLVKEEFSQEYKEVLSVSNILNTLKNKAHILEYECIERSDGVNYAWIRIHYCIYYSDAANSVCIISYVKNIEEEKRTFNILLEKANTDSLTGLYNKASTGESITNLLEEYPEGGHAMMMIDIDDFKRINDTYGHDFGDKVILSIAEQMKKFLRIPILLEELAEMNF</sequence>
<name>A0A6P1MKA9_9FIRM</name>
<proteinExistence type="predicted"/>
<keyword evidence="1" id="KW-0812">Transmembrane</keyword>
<dbReference type="SUPFAM" id="SSF55073">
    <property type="entry name" value="Nucleotide cyclase"/>
    <property type="match status" value="1"/>
</dbReference>
<dbReference type="CDD" id="cd01949">
    <property type="entry name" value="GGDEF"/>
    <property type="match status" value="1"/>
</dbReference>
<keyword evidence="1" id="KW-0472">Membrane</keyword>
<dbReference type="InterPro" id="IPR043128">
    <property type="entry name" value="Rev_trsase/Diguanyl_cyclase"/>
</dbReference>
<dbReference type="PANTHER" id="PTHR45138:SF9">
    <property type="entry name" value="DIGUANYLATE CYCLASE DGCM-RELATED"/>
    <property type="match status" value="1"/>
</dbReference>
<dbReference type="EMBL" id="CP047591">
    <property type="protein sequence ID" value="QHI73104.1"/>
    <property type="molecule type" value="Genomic_DNA"/>
</dbReference>
<reference evidence="3 4" key="1">
    <citation type="submission" date="2020-01" db="EMBL/GenBank/DDBJ databases">
        <title>Genomic analysis of Aminipila sp. CBA3637.</title>
        <authorList>
            <person name="Kim Y.B."/>
            <person name="Roh S.W."/>
        </authorList>
    </citation>
    <scope>NUCLEOTIDE SEQUENCE [LARGE SCALE GENOMIC DNA]</scope>
    <source>
        <strain evidence="3 4">CBA3637</strain>
    </source>
</reference>
<dbReference type="GO" id="GO:0052621">
    <property type="term" value="F:diguanylate cyclase activity"/>
    <property type="evidence" value="ECO:0007669"/>
    <property type="project" value="TreeGrafter"/>
</dbReference>
<feature type="transmembrane region" description="Helical" evidence="1">
    <location>
        <begin position="38"/>
        <end position="56"/>
    </location>
</feature>
<evidence type="ECO:0000313" key="4">
    <source>
        <dbReference type="Proteomes" id="UP000463883"/>
    </source>
</evidence>
<dbReference type="InterPro" id="IPR029787">
    <property type="entry name" value="Nucleotide_cyclase"/>
</dbReference>
<feature type="transmembrane region" description="Helical" evidence="1">
    <location>
        <begin position="12"/>
        <end position="32"/>
    </location>
</feature>
<dbReference type="AlphaFoldDB" id="A0A6P1MKA9"/>
<dbReference type="InterPro" id="IPR050469">
    <property type="entry name" value="Diguanylate_Cyclase"/>
</dbReference>